<keyword evidence="11" id="KW-1185">Reference proteome</keyword>
<feature type="region of interest" description="Disordered" evidence="7">
    <location>
        <begin position="1038"/>
        <end position="1437"/>
    </location>
</feature>
<dbReference type="PROSITE" id="PS50013">
    <property type="entry name" value="CHROMO_2"/>
    <property type="match status" value="1"/>
</dbReference>
<dbReference type="InterPro" id="IPR001650">
    <property type="entry name" value="Helicase_C-like"/>
</dbReference>
<dbReference type="PROSITE" id="PS51194">
    <property type="entry name" value="HELICASE_CTER"/>
    <property type="match status" value="1"/>
</dbReference>
<keyword evidence="2" id="KW-0677">Repeat</keyword>
<feature type="domain" description="Helicase C-terminal" evidence="10">
    <location>
        <begin position="538"/>
        <end position="705"/>
    </location>
</feature>
<organism evidence="11 12">
    <name type="scientific">Priapulus caudatus</name>
    <name type="common">Priapulid worm</name>
    <dbReference type="NCBI Taxonomy" id="37621"/>
    <lineage>
        <taxon>Eukaryota</taxon>
        <taxon>Metazoa</taxon>
        <taxon>Ecdysozoa</taxon>
        <taxon>Scalidophora</taxon>
        <taxon>Priapulida</taxon>
        <taxon>Priapulimorpha</taxon>
        <taxon>Priapulimorphida</taxon>
        <taxon>Priapulidae</taxon>
        <taxon>Priapulus</taxon>
    </lineage>
</organism>
<feature type="domain" description="Helicase ATP-binding" evidence="9">
    <location>
        <begin position="221"/>
        <end position="406"/>
    </location>
</feature>
<name>A0ABM1DZM5_PRICU</name>
<evidence type="ECO:0000259" key="10">
    <source>
        <dbReference type="PROSITE" id="PS51194"/>
    </source>
</evidence>
<dbReference type="Pfam" id="PF06465">
    <property type="entry name" value="DUF1087"/>
    <property type="match status" value="1"/>
</dbReference>
<dbReference type="Pfam" id="PF00271">
    <property type="entry name" value="Helicase_C"/>
    <property type="match status" value="1"/>
</dbReference>
<dbReference type="InterPro" id="IPR049730">
    <property type="entry name" value="SNF2/RAD54-like_C"/>
</dbReference>
<keyword evidence="4" id="KW-0378">Hydrolase</keyword>
<dbReference type="PANTHER" id="PTHR45623">
    <property type="entry name" value="CHROMODOMAIN-HELICASE-DNA-BINDING PROTEIN 3-RELATED-RELATED"/>
    <property type="match status" value="1"/>
</dbReference>
<evidence type="ECO:0000259" key="8">
    <source>
        <dbReference type="PROSITE" id="PS50013"/>
    </source>
</evidence>
<dbReference type="InterPro" id="IPR016197">
    <property type="entry name" value="Chromo-like_dom_sf"/>
</dbReference>
<sequence length="1723" mass="194618">MDEMDHTHHELVKRKEREFFVRWEGKSYWKSSWIKEVQLDVYQPSKYRWYIRKNDMDEPPALEDGSSYGLTDREFDKHRQKLGKDNFDDAEQKFFRYGIHPEWLQVHRILGSRKKRDRVEYLVKWRDLPYEQVTWETLDDSCVHNFQRYVDRFKQHKEHIHAMEEELAEPKKSKKRDKKKKKQEGPLLSNLKKKAEVQPEYITDTGGKLHPYQLEGLNWLRFSWAQGTNTILADEMGLGKTIQTISFLYSLYKEGFSNGPFLVSAPLTTIINWEREFEFWAPDMYVVTYTGVKDSRQVIRDWEMSFSENALRRNSRGPGSLKKGMQVKFHVLLTSYELISVDQVMLSSIDWKVLVVDEAHRLKNNQSLFFRVLSQYHIDYKLLLTGTPLQNNLEELFHLLNFLSPEEFTHLDEFQNEFSDLAKEDQVKKLHDLLAPHLLRRLKSDVLKDIPAKSEMIVRVDLSPLQKKLYKYILTRNFEGLNAKGSGSNTSLLNIMMDLKKCSNHPYLFASAASEAPHMSNGAYETTALIKASGKLTLLWKMLRKLKEKGHRVLIFSQMTRMLDILEDFLDGCSYSYERLDGSTAGQARQEAIDRFNGVNANQFVFLLSTKSGGLGINLASADTVVIYDSDWNPHNDIQAFSRAHRIGQSKKVMIYRFVTRGSVEERITEVAKRKMMLTHLIVRPGLGGGGGQGKDARLSKKELDDILKFGTQELFKDDECKEDEGSIVYDDKIIEELLDRTKTEVVEETDKDLLANEYLSSFKVATYVMKGAGEEVTEEEVEKEVLKQESESADPQYWEKLLRHHYEQAQEEEGKKLGKGKRERKKVNYYQTNEYGHIGRDDPDWQEELSELSAGSDDEEDDPDSVEGRSRKRMLDGKDRPMPPLLALVGGQVEVLGFNARQRKAFLNAVMRYGMPPADTFNSQWLVRDLKGKPEKFFRAYVSLFMRHLCEPGAENAETFADGVPREGLSRQHVLTRIGIMSLIRKKVAEFEAINGAASMPPREGDVAAVAAAALETTKAAALRRELRDDLKIASASAAVDEEGGAGKKAGEEGGGEAKKETAEGEKGADEQKVEVEGKVKEGEAAEVGKAEEVADKKDGGEDAGKEKPEKEEAGKSSEEEKGVQEQEGSEKSAEKESSIAEKDDKMEVEETKIPDETEKESKADEKDERGEAPTEGDVPPKEKDEAEKKDEKEVEKKEEGIETAETKDEVVVEKSEEVAEKNEETKDDETSEKKEEETVQKEEEGAQEKDEKTPEKDEEIAQKKDEKTPEKDEETAQKKDEKTPEKDEETAQKKDEKTQEKDEETAQKEEEKDVGKKDEQTAQKKEDEAVETKDEESAQKDGANEPADADKEDKPKDSEKKPEEAIIKTEGKPAEGEAKKSDETTNEAKEEKAEGSAAAAAAATTKEAGKAEEKASTTKSEMKEPEAPAAKKESKKGARFAFNIADGGFTELHTLWQNEEKAAVPGHEYEIWHRRHDYWLLGGIVTHGYARWADICTDHRLVIINEPFKSRFGGASNMLDIKNKFLARRFKLLEQALVIEEQLRRAAYLNISQDPNHPAMALSARFAEMQSLAESHQHLSKESLGGNKPANAVLQKVLNQLEDLLSDIKNDAQKLPATLAKVQPVTQRLHMSERNILSKLATQSPPPPATTTTTSAAATTTTGATAATSSESSSSPTAGPFLQGTAKPVQTTRTHSPETSGSAAGRCRNAMQRPSVFVVTG</sequence>
<dbReference type="InterPro" id="IPR038718">
    <property type="entry name" value="SNF2-like_sf"/>
</dbReference>
<evidence type="ECO:0000256" key="3">
    <source>
        <dbReference type="ARBA" id="ARBA00022741"/>
    </source>
</evidence>
<feature type="compositionally biased region" description="Low complexity" evidence="7">
    <location>
        <begin position="1397"/>
        <end position="1408"/>
    </location>
</feature>
<dbReference type="Gene3D" id="1.10.10.60">
    <property type="entry name" value="Homeodomain-like"/>
    <property type="match status" value="1"/>
</dbReference>
<dbReference type="Pfam" id="PF08074">
    <property type="entry name" value="CHDCT2"/>
    <property type="match status" value="1"/>
</dbReference>
<dbReference type="Pfam" id="PF00385">
    <property type="entry name" value="Chromo"/>
    <property type="match status" value="1"/>
</dbReference>
<dbReference type="RefSeq" id="XP_014665396.1">
    <property type="nucleotide sequence ID" value="XM_014809910.1"/>
</dbReference>
<feature type="region of interest" description="Disordered" evidence="7">
    <location>
        <begin position="164"/>
        <end position="189"/>
    </location>
</feature>
<evidence type="ECO:0000256" key="4">
    <source>
        <dbReference type="ARBA" id="ARBA00022801"/>
    </source>
</evidence>
<feature type="compositionally biased region" description="Acidic residues" evidence="7">
    <location>
        <begin position="845"/>
        <end position="866"/>
    </location>
</feature>
<reference evidence="12" key="1">
    <citation type="submission" date="2025-08" db="UniProtKB">
        <authorList>
            <consortium name="RefSeq"/>
        </authorList>
    </citation>
    <scope>IDENTIFICATION</scope>
</reference>
<dbReference type="InterPro" id="IPR000953">
    <property type="entry name" value="Chromo/chromo_shadow_dom"/>
</dbReference>
<accession>A0ABM1DZM5</accession>
<dbReference type="PANTHER" id="PTHR45623:SF17">
    <property type="entry name" value="CHROMODOMAIN-HELICASE-DNA-BINDING PROTEIN 3-RELATED"/>
    <property type="match status" value="1"/>
</dbReference>
<protein>
    <submittedName>
        <fullName evidence="12">Chromodomain-helicase-DNA-binding protein 5-like</fullName>
    </submittedName>
</protein>
<keyword evidence="6" id="KW-0539">Nucleus</keyword>
<dbReference type="InterPro" id="IPR027417">
    <property type="entry name" value="P-loop_NTPase"/>
</dbReference>
<dbReference type="SMART" id="SM00298">
    <property type="entry name" value="CHROMO"/>
    <property type="match status" value="2"/>
</dbReference>
<dbReference type="Pfam" id="PF06461">
    <property type="entry name" value="CHDII_SANT-like"/>
    <property type="match status" value="1"/>
</dbReference>
<feature type="compositionally biased region" description="Basic and acidic residues" evidence="7">
    <location>
        <begin position="1409"/>
        <end position="1437"/>
    </location>
</feature>
<dbReference type="InterPro" id="IPR000330">
    <property type="entry name" value="SNF2_N"/>
</dbReference>
<feature type="compositionally biased region" description="Basic and acidic residues" evidence="7">
    <location>
        <begin position="867"/>
        <end position="881"/>
    </location>
</feature>
<dbReference type="Gene3D" id="3.40.50.10810">
    <property type="entry name" value="Tandem AAA-ATPase domain"/>
    <property type="match status" value="1"/>
</dbReference>
<dbReference type="InterPro" id="IPR009463">
    <property type="entry name" value="DUF1087"/>
</dbReference>
<proteinExistence type="predicted"/>
<feature type="region of interest" description="Disordered" evidence="7">
    <location>
        <begin position="1640"/>
        <end position="1723"/>
    </location>
</feature>
<feature type="compositionally biased region" description="Basic residues" evidence="7">
    <location>
        <begin position="172"/>
        <end position="182"/>
    </location>
</feature>
<feature type="compositionally biased region" description="Low complexity" evidence="7">
    <location>
        <begin position="1652"/>
        <end position="1682"/>
    </location>
</feature>
<dbReference type="SMART" id="SM01147">
    <property type="entry name" value="DUF1087"/>
    <property type="match status" value="1"/>
</dbReference>
<evidence type="ECO:0000313" key="11">
    <source>
        <dbReference type="Proteomes" id="UP000695022"/>
    </source>
</evidence>
<keyword evidence="5" id="KW-0067">ATP-binding</keyword>
<evidence type="ECO:0000313" key="12">
    <source>
        <dbReference type="RefSeq" id="XP_014665396.1"/>
    </source>
</evidence>
<dbReference type="SUPFAM" id="SSF54160">
    <property type="entry name" value="Chromo domain-like"/>
    <property type="match status" value="2"/>
</dbReference>
<dbReference type="SUPFAM" id="SSF52540">
    <property type="entry name" value="P-loop containing nucleoside triphosphate hydrolases"/>
    <property type="match status" value="2"/>
</dbReference>
<dbReference type="Gene3D" id="3.40.50.300">
    <property type="entry name" value="P-loop containing nucleotide triphosphate hydrolases"/>
    <property type="match status" value="1"/>
</dbReference>
<feature type="domain" description="Chromo" evidence="8">
    <location>
        <begin position="104"/>
        <end position="165"/>
    </location>
</feature>
<evidence type="ECO:0000259" key="9">
    <source>
        <dbReference type="PROSITE" id="PS51192"/>
    </source>
</evidence>
<dbReference type="PROSITE" id="PS51192">
    <property type="entry name" value="HELICASE_ATP_BIND_1"/>
    <property type="match status" value="1"/>
</dbReference>
<evidence type="ECO:0000256" key="5">
    <source>
        <dbReference type="ARBA" id="ARBA00022840"/>
    </source>
</evidence>
<dbReference type="InterPro" id="IPR012957">
    <property type="entry name" value="CHD_C2"/>
</dbReference>
<dbReference type="SMART" id="SM00487">
    <property type="entry name" value="DEXDc"/>
    <property type="match status" value="1"/>
</dbReference>
<feature type="compositionally biased region" description="Basic and acidic residues" evidence="7">
    <location>
        <begin position="1233"/>
        <end position="1396"/>
    </location>
</feature>
<feature type="compositionally biased region" description="Basic and acidic residues" evidence="7">
    <location>
        <begin position="1046"/>
        <end position="1226"/>
    </location>
</feature>
<dbReference type="SMART" id="SM00490">
    <property type="entry name" value="HELICc"/>
    <property type="match status" value="1"/>
</dbReference>
<dbReference type="Pfam" id="PF00176">
    <property type="entry name" value="SNF2-rel_dom"/>
    <property type="match status" value="1"/>
</dbReference>
<feature type="region of interest" description="Disordered" evidence="7">
    <location>
        <begin position="834"/>
        <end position="881"/>
    </location>
</feature>
<gene>
    <name evidence="12" type="primary">LOC106807543</name>
</gene>
<dbReference type="Proteomes" id="UP000695022">
    <property type="component" value="Unplaced"/>
</dbReference>
<dbReference type="InterPro" id="IPR014001">
    <property type="entry name" value="Helicase_ATP-bd"/>
</dbReference>
<feature type="compositionally biased region" description="Polar residues" evidence="7">
    <location>
        <begin position="1690"/>
        <end position="1704"/>
    </location>
</feature>
<dbReference type="InterPro" id="IPR009462">
    <property type="entry name" value="CHD_II_SANT-like"/>
</dbReference>
<dbReference type="InterPro" id="IPR023780">
    <property type="entry name" value="Chromo_domain"/>
</dbReference>
<keyword evidence="3" id="KW-0547">Nucleotide-binding</keyword>
<dbReference type="SMART" id="SM01146">
    <property type="entry name" value="DUF1086"/>
    <property type="match status" value="1"/>
</dbReference>
<evidence type="ECO:0000256" key="6">
    <source>
        <dbReference type="ARBA" id="ARBA00023242"/>
    </source>
</evidence>
<dbReference type="Gene3D" id="2.40.50.40">
    <property type="match status" value="1"/>
</dbReference>
<dbReference type="GeneID" id="106807543"/>
<comment type="subcellular location">
    <subcellularLocation>
        <location evidence="1">Nucleus</location>
    </subcellularLocation>
</comment>
<dbReference type="CDD" id="cd18793">
    <property type="entry name" value="SF2_C_SNF"/>
    <property type="match status" value="1"/>
</dbReference>
<evidence type="ECO:0000256" key="2">
    <source>
        <dbReference type="ARBA" id="ARBA00022737"/>
    </source>
</evidence>
<evidence type="ECO:0000256" key="7">
    <source>
        <dbReference type="SAM" id="MobiDB-lite"/>
    </source>
</evidence>
<evidence type="ECO:0000256" key="1">
    <source>
        <dbReference type="ARBA" id="ARBA00004123"/>
    </source>
</evidence>